<dbReference type="Proteomes" id="UP001622950">
    <property type="component" value="Unassembled WGS sequence"/>
</dbReference>
<keyword evidence="2" id="KW-1185">Reference proteome</keyword>
<protein>
    <submittedName>
        <fullName evidence="1">RHS repeat-associated core domain-containing protein</fullName>
    </submittedName>
</protein>
<organism evidence="1 2">
    <name type="scientific">Pseudomonas neuropathica</name>
    <dbReference type="NCBI Taxonomy" id="2730425"/>
    <lineage>
        <taxon>Bacteria</taxon>
        <taxon>Pseudomonadati</taxon>
        <taxon>Pseudomonadota</taxon>
        <taxon>Gammaproteobacteria</taxon>
        <taxon>Pseudomonadales</taxon>
        <taxon>Pseudomonadaceae</taxon>
        <taxon>Pseudomonas</taxon>
    </lineage>
</organism>
<reference evidence="1" key="1">
    <citation type="submission" date="2024-11" db="EMBL/GenBank/DDBJ databases">
        <authorList>
            <person name="Lucas J.A."/>
        </authorList>
    </citation>
    <scope>NUCLEOTIDE SEQUENCE</scope>
    <source>
        <strain evidence="1">Z 8.8</strain>
    </source>
</reference>
<gene>
    <name evidence="1" type="ORF">ACJEBM_07015</name>
</gene>
<proteinExistence type="predicted"/>
<sequence>MTAVPTPMCRYHYDALDQITGLECADQASVQRFYRHQHLVTERQGQTSHSVFQHGEQLLAVQSSENDTLKSQLLATDQQRSVLQLIDSVGPLPQVYTAYGHHRVESGLSSLLGFNGERLDPVTGYYLLGNGHRAFNPVLMRFNSPDRLSPFGQGELNSYAYCLGDPVNLSDPTGRFAEIGRLIASMMSVLNVRLGMSRPIPAYNLAKDALRLGALRKLPARQAFAAASTVTASNAILTTGLVGVASAAVAIADKPEAGAILGYVTLGLTTLALASRVGTYWAVKKPGTEAALMSFVTNKGRVPSSSIELLAQQPAPRAANIRRSI</sequence>
<name>A0ACC7MQ65_9PSED</name>
<accession>A0ACC7MQ65</accession>
<comment type="caution">
    <text evidence="1">The sequence shown here is derived from an EMBL/GenBank/DDBJ whole genome shotgun (WGS) entry which is preliminary data.</text>
</comment>
<evidence type="ECO:0000313" key="2">
    <source>
        <dbReference type="Proteomes" id="UP001622950"/>
    </source>
</evidence>
<evidence type="ECO:0000313" key="1">
    <source>
        <dbReference type="EMBL" id="MFK9080423.1"/>
    </source>
</evidence>
<dbReference type="EMBL" id="JBJHQE010000008">
    <property type="protein sequence ID" value="MFK9080423.1"/>
    <property type="molecule type" value="Genomic_DNA"/>
</dbReference>